<dbReference type="Pfam" id="PF04586">
    <property type="entry name" value="Peptidase_S78"/>
    <property type="match status" value="1"/>
</dbReference>
<feature type="domain" description="Prohead serine protease" evidence="4">
    <location>
        <begin position="16"/>
        <end position="172"/>
    </location>
</feature>
<accession>A0A098AU90</accession>
<dbReference type="GO" id="GO:0006508">
    <property type="term" value="P:proteolysis"/>
    <property type="evidence" value="ECO:0007669"/>
    <property type="project" value="UniProtKB-KW"/>
</dbReference>
<dbReference type="InterPro" id="IPR054613">
    <property type="entry name" value="Peptidase_S78_dom"/>
</dbReference>
<name>A0A098AU90_DESHA</name>
<dbReference type="PATRIC" id="fig|49338.4.peg.5771"/>
<evidence type="ECO:0000313" key="5">
    <source>
        <dbReference type="EMBL" id="CDV96359.1"/>
    </source>
</evidence>
<keyword evidence="3" id="KW-0378">Hydrolase</keyword>
<keyword evidence="2 5" id="KW-0645">Protease</keyword>
<dbReference type="EMBL" id="LK996018">
    <property type="protein sequence ID" value="CDV96359.1"/>
    <property type="molecule type" value="Genomic_DNA"/>
</dbReference>
<dbReference type="InterPro" id="IPR006433">
    <property type="entry name" value="Prohead_protease"/>
</dbReference>
<dbReference type="NCBIfam" id="TIGR01543">
    <property type="entry name" value="proheadase_HK97"/>
    <property type="match status" value="1"/>
</dbReference>
<proteinExistence type="predicted"/>
<dbReference type="AlphaFoldDB" id="A0A098AU90"/>
<keyword evidence="1" id="KW-1188">Viral release from host cell</keyword>
<protein>
    <submittedName>
        <fullName evidence="5">Phage head maturation protease</fullName>
    </submittedName>
</protein>
<reference evidence="5" key="1">
    <citation type="submission" date="2014-07" db="EMBL/GenBank/DDBJ databases">
        <authorList>
            <person name="Hornung V.Bastian."/>
        </authorList>
    </citation>
    <scope>NUCLEOTIDE SEQUENCE</scope>
    <source>
        <strain evidence="5">PCE-S</strain>
    </source>
</reference>
<evidence type="ECO:0000256" key="1">
    <source>
        <dbReference type="ARBA" id="ARBA00022612"/>
    </source>
</evidence>
<evidence type="ECO:0000256" key="2">
    <source>
        <dbReference type="ARBA" id="ARBA00022670"/>
    </source>
</evidence>
<dbReference type="RefSeq" id="WP_208926867.1">
    <property type="nucleotide sequence ID" value="NZ_LK996018.1"/>
</dbReference>
<organism evidence="5">
    <name type="scientific">Desulfitobacterium hafniense</name>
    <name type="common">Desulfitobacterium frappieri</name>
    <dbReference type="NCBI Taxonomy" id="49338"/>
    <lineage>
        <taxon>Bacteria</taxon>
        <taxon>Bacillati</taxon>
        <taxon>Bacillota</taxon>
        <taxon>Clostridia</taxon>
        <taxon>Eubacteriales</taxon>
        <taxon>Desulfitobacteriaceae</taxon>
        <taxon>Desulfitobacterium</taxon>
    </lineage>
</organism>
<sequence length="195" mass="22259">MSDRGTRQARSLSTQYRAIEEDGKKIIEGYFAVFGSVYQLWPGATESVAETAFDGALADDIRALTDHETRLVLGRNKAGTLELRVDSRGLWGRIELNPSDQDAMNLYARVERGDVDQCSFGFDILDEDVRYGDDGSVHWTIKSVKLYEVSVVTFPAYVDTSVQARKKDFEQIQVRKTQETQNWKARTKERLSKWH</sequence>
<dbReference type="GO" id="GO:0008233">
    <property type="term" value="F:peptidase activity"/>
    <property type="evidence" value="ECO:0007669"/>
    <property type="project" value="UniProtKB-KW"/>
</dbReference>
<gene>
    <name evidence="5" type="ORF">DPCES_5361</name>
</gene>
<evidence type="ECO:0000256" key="3">
    <source>
        <dbReference type="ARBA" id="ARBA00022801"/>
    </source>
</evidence>
<evidence type="ECO:0000259" key="4">
    <source>
        <dbReference type="Pfam" id="PF04586"/>
    </source>
</evidence>